<evidence type="ECO:0000256" key="5">
    <source>
        <dbReference type="ARBA" id="ARBA00022989"/>
    </source>
</evidence>
<keyword evidence="5 7" id="KW-1133">Transmembrane helix</keyword>
<feature type="transmembrane region" description="Helical" evidence="7">
    <location>
        <begin position="269"/>
        <end position="290"/>
    </location>
</feature>
<keyword evidence="2 7" id="KW-0812">Transmembrane</keyword>
<evidence type="ECO:0000259" key="8">
    <source>
        <dbReference type="PROSITE" id="PS50893"/>
    </source>
</evidence>
<dbReference type="InterPro" id="IPR027417">
    <property type="entry name" value="P-loop_NTPase"/>
</dbReference>
<gene>
    <name evidence="10" type="ORF">HNR12_000944</name>
</gene>
<dbReference type="SUPFAM" id="SSF52540">
    <property type="entry name" value="P-loop containing nucleoside triphosphate hydrolases"/>
    <property type="match status" value="1"/>
</dbReference>
<keyword evidence="6 7" id="KW-0472">Membrane</keyword>
<dbReference type="InterPro" id="IPR003593">
    <property type="entry name" value="AAA+_ATPase"/>
</dbReference>
<dbReference type="Gene3D" id="1.20.1560.10">
    <property type="entry name" value="ABC transporter type 1, transmembrane domain"/>
    <property type="match status" value="1"/>
</dbReference>
<accession>A0A853BJ86</accession>
<comment type="caution">
    <text evidence="10">The sequence shown here is derived from an EMBL/GenBank/DDBJ whole genome shotgun (WGS) entry which is preliminary data.</text>
</comment>
<feature type="transmembrane region" description="Helical" evidence="7">
    <location>
        <begin position="160"/>
        <end position="179"/>
    </location>
</feature>
<proteinExistence type="predicted"/>
<protein>
    <submittedName>
        <fullName evidence="10">ATP-binding cassette subfamily C protein</fullName>
    </submittedName>
</protein>
<feature type="domain" description="ABC transmembrane type-1" evidence="9">
    <location>
        <begin position="45"/>
        <end position="328"/>
    </location>
</feature>
<evidence type="ECO:0000256" key="4">
    <source>
        <dbReference type="ARBA" id="ARBA00022840"/>
    </source>
</evidence>
<dbReference type="PROSITE" id="PS50929">
    <property type="entry name" value="ABC_TM1F"/>
    <property type="match status" value="1"/>
</dbReference>
<feature type="transmembrane region" description="Helical" evidence="7">
    <location>
        <begin position="185"/>
        <end position="204"/>
    </location>
</feature>
<reference evidence="10 11" key="1">
    <citation type="submission" date="2020-07" db="EMBL/GenBank/DDBJ databases">
        <title>Sequencing the genomes of 1000 actinobacteria strains.</title>
        <authorList>
            <person name="Klenk H.-P."/>
        </authorList>
    </citation>
    <scope>NUCLEOTIDE SEQUENCE [LARGE SCALE GENOMIC DNA]</scope>
    <source>
        <strain evidence="10 11">DSM 45927</strain>
    </source>
</reference>
<dbReference type="CDD" id="cd07346">
    <property type="entry name" value="ABC_6TM_exporters"/>
    <property type="match status" value="1"/>
</dbReference>
<comment type="subcellular location">
    <subcellularLocation>
        <location evidence="1">Cell membrane</location>
        <topology evidence="1">Multi-pass membrane protein</topology>
    </subcellularLocation>
</comment>
<feature type="domain" description="ABC transporter" evidence="8">
    <location>
        <begin position="392"/>
        <end position="620"/>
    </location>
</feature>
<keyword evidence="3" id="KW-0547">Nucleotide-binding</keyword>
<dbReference type="Gene3D" id="3.40.50.300">
    <property type="entry name" value="P-loop containing nucleotide triphosphate hydrolases"/>
    <property type="match status" value="1"/>
</dbReference>
<dbReference type="GO" id="GO:0005886">
    <property type="term" value="C:plasma membrane"/>
    <property type="evidence" value="ECO:0007669"/>
    <property type="project" value="UniProtKB-SubCell"/>
</dbReference>
<dbReference type="RefSeq" id="WP_179766321.1">
    <property type="nucleotide sequence ID" value="NZ_JACCFO010000001.1"/>
</dbReference>
<evidence type="ECO:0000256" key="2">
    <source>
        <dbReference type="ARBA" id="ARBA00022692"/>
    </source>
</evidence>
<dbReference type="GO" id="GO:0016887">
    <property type="term" value="F:ATP hydrolysis activity"/>
    <property type="evidence" value="ECO:0007669"/>
    <property type="project" value="InterPro"/>
</dbReference>
<evidence type="ECO:0000259" key="9">
    <source>
        <dbReference type="PROSITE" id="PS50929"/>
    </source>
</evidence>
<dbReference type="GO" id="GO:0005524">
    <property type="term" value="F:ATP binding"/>
    <property type="evidence" value="ECO:0007669"/>
    <property type="project" value="UniProtKB-KW"/>
</dbReference>
<dbReference type="PROSITE" id="PS50893">
    <property type="entry name" value="ABC_TRANSPORTER_2"/>
    <property type="match status" value="1"/>
</dbReference>
<evidence type="ECO:0000313" key="11">
    <source>
        <dbReference type="Proteomes" id="UP000575985"/>
    </source>
</evidence>
<dbReference type="Pfam" id="PF00664">
    <property type="entry name" value="ABC_membrane"/>
    <property type="match status" value="1"/>
</dbReference>
<dbReference type="Proteomes" id="UP000575985">
    <property type="component" value="Unassembled WGS sequence"/>
</dbReference>
<evidence type="ECO:0000313" key="10">
    <source>
        <dbReference type="EMBL" id="NYI94667.1"/>
    </source>
</evidence>
<sequence>MTAREQDTAPAPEAARAGRRLPVADARQVARAVRAALGGRWWALAGVAAILTAGAAADLIAPAALGGLVDAVQSGESGTAWLWRLGAAMVVGALVGAVLTAAGVVTASRLYETVIARLREQMVARAFELPQGMVEEAGSGDLVSRATDDVAEISQAAPRIVPALTGSLFTIAVTVVGIAVVDYRYALAVAVIVPVHVFAVRWYLRNAPQVYAAQRAAMAERAHHLLTSLHGIETVHAYRLQDRHNGRIARASWEVVGWELRARVVQNRFFGRLNAAELLGMTGLLVVGYLLVTNDLGTLGGATTAIMFFIRLFNPINNLLIVIDDLQSALASLARIVGVIDALPDPRDPCDPSRTGPADAAGEGAGEAGFAAAPAAGPAVPSADTGGNGPVLALKDVEFHYDPARPVLSGVSLEIGRTETVALVGASGAGKSTVAALAAGVHEPTAGTVRRPPATPQRDRDLVLITQEVHVFAATLRENLTLAAPSADDDQVRAALTTVGADTLLARLPEGLDTVVGTEGHSLTPAEAQLLALARMVLADPAVAILDEATAEAGSAHAGALDSATAAALSGRAGLVVAHRLDQAKACDRILVIESGRIIEEGTHDGLRARGGTYATLWEAWSRKAAQ</sequence>
<dbReference type="InterPro" id="IPR036640">
    <property type="entry name" value="ABC1_TM_sf"/>
</dbReference>
<dbReference type="SUPFAM" id="SSF90123">
    <property type="entry name" value="ABC transporter transmembrane region"/>
    <property type="match status" value="1"/>
</dbReference>
<dbReference type="PANTHER" id="PTHR43394">
    <property type="entry name" value="ATP-DEPENDENT PERMEASE MDL1, MITOCHONDRIAL"/>
    <property type="match status" value="1"/>
</dbReference>
<organism evidence="10 11">
    <name type="scientific">Streptomonospora nanhaiensis</name>
    <dbReference type="NCBI Taxonomy" id="1323731"/>
    <lineage>
        <taxon>Bacteria</taxon>
        <taxon>Bacillati</taxon>
        <taxon>Actinomycetota</taxon>
        <taxon>Actinomycetes</taxon>
        <taxon>Streptosporangiales</taxon>
        <taxon>Nocardiopsidaceae</taxon>
        <taxon>Streptomonospora</taxon>
    </lineage>
</organism>
<dbReference type="AlphaFoldDB" id="A0A853BJ86"/>
<keyword evidence="4 10" id="KW-0067">ATP-binding</keyword>
<feature type="transmembrane region" description="Helical" evidence="7">
    <location>
        <begin position="41"/>
        <end position="65"/>
    </location>
</feature>
<evidence type="ECO:0000256" key="7">
    <source>
        <dbReference type="SAM" id="Phobius"/>
    </source>
</evidence>
<dbReference type="EMBL" id="JACCFO010000001">
    <property type="protein sequence ID" value="NYI94667.1"/>
    <property type="molecule type" value="Genomic_DNA"/>
</dbReference>
<evidence type="ECO:0000256" key="1">
    <source>
        <dbReference type="ARBA" id="ARBA00004651"/>
    </source>
</evidence>
<dbReference type="InterPro" id="IPR039421">
    <property type="entry name" value="Type_1_exporter"/>
</dbReference>
<evidence type="ECO:0000256" key="6">
    <source>
        <dbReference type="ARBA" id="ARBA00023136"/>
    </source>
</evidence>
<feature type="transmembrane region" description="Helical" evidence="7">
    <location>
        <begin position="85"/>
        <end position="111"/>
    </location>
</feature>
<dbReference type="InterPro" id="IPR011527">
    <property type="entry name" value="ABC1_TM_dom"/>
</dbReference>
<dbReference type="Pfam" id="PF00005">
    <property type="entry name" value="ABC_tran"/>
    <property type="match status" value="1"/>
</dbReference>
<dbReference type="SMART" id="SM00382">
    <property type="entry name" value="AAA"/>
    <property type="match status" value="1"/>
</dbReference>
<name>A0A853BJ86_9ACTN</name>
<dbReference type="PANTHER" id="PTHR43394:SF1">
    <property type="entry name" value="ATP-BINDING CASSETTE SUB-FAMILY B MEMBER 10, MITOCHONDRIAL"/>
    <property type="match status" value="1"/>
</dbReference>
<keyword evidence="11" id="KW-1185">Reference proteome</keyword>
<evidence type="ECO:0000256" key="3">
    <source>
        <dbReference type="ARBA" id="ARBA00022741"/>
    </source>
</evidence>
<dbReference type="InterPro" id="IPR003439">
    <property type="entry name" value="ABC_transporter-like_ATP-bd"/>
</dbReference>
<dbReference type="GO" id="GO:0015421">
    <property type="term" value="F:ABC-type oligopeptide transporter activity"/>
    <property type="evidence" value="ECO:0007669"/>
    <property type="project" value="TreeGrafter"/>
</dbReference>